<sequence length="340" mass="35777">MAASSLQAAATLLMQPAVNANHNKVRTRSSGGGASPASSGKAASFSALTSSHHNNPLKDLAQRCTDAAKLAAFALATSALVVSGANAEGLPKRLTYDEIQSKTYQEVKGTGTANQCPTIEGGSGTFSFKPGNYVARKFCMEPTSITVKASSVGKNSQADFQNTKLMTRLTYTLDEMEGPFEISPDGTVKFEEKDGIDYAAVTVQLPGGERVPFLFTVKQLVATGKPDDFGGDFLVPSYRGSTFLDPKGRGGATGYDNAVALPAGGRGDEEELEKENNKNTASSTGKIRMSVSQSKPETGEVVGVFESIQPSDTDLGAKVPKDVKIQGVWYAQLVQPDSSI</sequence>
<keyword evidence="3" id="KW-0602">Photosynthesis</keyword>
<dbReference type="EMBL" id="CAMAPF010000935">
    <property type="protein sequence ID" value="CAH9124584.1"/>
    <property type="molecule type" value="Genomic_DNA"/>
</dbReference>
<keyword evidence="15" id="KW-1185">Reference proteome</keyword>
<evidence type="ECO:0000256" key="4">
    <source>
        <dbReference type="ARBA" id="ARBA00023078"/>
    </source>
</evidence>
<keyword evidence="6" id="KW-0464">Manganese</keyword>
<evidence type="ECO:0000313" key="15">
    <source>
        <dbReference type="Proteomes" id="UP001152523"/>
    </source>
</evidence>
<dbReference type="Proteomes" id="UP001152523">
    <property type="component" value="Unassembled WGS sequence"/>
</dbReference>
<dbReference type="GO" id="GO:0010242">
    <property type="term" value="F:oxygen evolving activity"/>
    <property type="evidence" value="ECO:0007669"/>
    <property type="project" value="InterPro"/>
</dbReference>
<evidence type="ECO:0000256" key="8">
    <source>
        <dbReference type="ARBA" id="ARBA00058988"/>
    </source>
</evidence>
<evidence type="ECO:0000256" key="5">
    <source>
        <dbReference type="ARBA" id="ARBA00023136"/>
    </source>
</evidence>
<comment type="subcellular location">
    <subcellularLocation>
        <location evidence="1">Plastid</location>
        <location evidence="1">Chloroplast thylakoid membrane</location>
    </subcellularLocation>
</comment>
<protein>
    <recommendedName>
        <fullName evidence="9">Oxygen-evolving enhancer protein 1, chloroplastic</fullName>
    </recommendedName>
    <alternativeName>
        <fullName evidence="11">33 kDa subunit of oxygen evolving system of photosystem II</fullName>
    </alternativeName>
    <alternativeName>
        <fullName evidence="10">33 kDa thylakoid membrane protein</fullName>
    </alternativeName>
    <alternativeName>
        <fullName evidence="12">OEC 33 kDa subunit</fullName>
    </alternativeName>
</protein>
<organism evidence="14 15">
    <name type="scientific">Cuscuta epithymum</name>
    <dbReference type="NCBI Taxonomy" id="186058"/>
    <lineage>
        <taxon>Eukaryota</taxon>
        <taxon>Viridiplantae</taxon>
        <taxon>Streptophyta</taxon>
        <taxon>Embryophyta</taxon>
        <taxon>Tracheophyta</taxon>
        <taxon>Spermatophyta</taxon>
        <taxon>Magnoliopsida</taxon>
        <taxon>eudicotyledons</taxon>
        <taxon>Gunneridae</taxon>
        <taxon>Pentapetalae</taxon>
        <taxon>asterids</taxon>
        <taxon>lamiids</taxon>
        <taxon>Solanales</taxon>
        <taxon>Convolvulaceae</taxon>
        <taxon>Cuscuteae</taxon>
        <taxon>Cuscuta</taxon>
        <taxon>Cuscuta subgen. Cuscuta</taxon>
    </lineage>
</organism>
<evidence type="ECO:0000256" key="1">
    <source>
        <dbReference type="ARBA" id="ARBA00004334"/>
    </source>
</evidence>
<evidence type="ECO:0000256" key="6">
    <source>
        <dbReference type="ARBA" id="ARBA00023211"/>
    </source>
</evidence>
<proteinExistence type="inferred from homology"/>
<comment type="caution">
    <text evidence="14">The sequence shown here is derived from an EMBL/GenBank/DDBJ whole genome shotgun (WGS) entry which is preliminary data.</text>
</comment>
<evidence type="ECO:0000256" key="11">
    <source>
        <dbReference type="ARBA" id="ARBA00080173"/>
    </source>
</evidence>
<comment type="function">
    <text evidence="8">Stabilizes the manganese cluster which is the primary site of water splitting.</text>
</comment>
<evidence type="ECO:0000256" key="3">
    <source>
        <dbReference type="ARBA" id="ARBA00022531"/>
    </source>
</evidence>
<accession>A0AAV0EL41</accession>
<evidence type="ECO:0000256" key="9">
    <source>
        <dbReference type="ARBA" id="ARBA00073411"/>
    </source>
</evidence>
<feature type="region of interest" description="Disordered" evidence="13">
    <location>
        <begin position="264"/>
        <end position="297"/>
    </location>
</feature>
<dbReference type="GO" id="GO:0042549">
    <property type="term" value="P:photosystem II stabilization"/>
    <property type="evidence" value="ECO:0007669"/>
    <property type="project" value="InterPro"/>
</dbReference>
<feature type="compositionally biased region" description="Polar residues" evidence="13">
    <location>
        <begin position="280"/>
        <end position="296"/>
    </location>
</feature>
<evidence type="ECO:0000256" key="12">
    <source>
        <dbReference type="ARBA" id="ARBA00081293"/>
    </source>
</evidence>
<dbReference type="GO" id="GO:0010207">
    <property type="term" value="P:photosystem II assembly"/>
    <property type="evidence" value="ECO:0007669"/>
    <property type="project" value="InterPro"/>
</dbReference>
<reference evidence="14" key="1">
    <citation type="submission" date="2022-07" db="EMBL/GenBank/DDBJ databases">
        <authorList>
            <person name="Macas J."/>
            <person name="Novak P."/>
            <person name="Neumann P."/>
        </authorList>
    </citation>
    <scope>NUCLEOTIDE SEQUENCE</scope>
</reference>
<dbReference type="FunFam" id="3.30.2050.10:FF:000001">
    <property type="entry name" value="Oxygen-evolving enhancer protein 1, chloroplastic"/>
    <property type="match status" value="1"/>
</dbReference>
<evidence type="ECO:0000256" key="7">
    <source>
        <dbReference type="ARBA" id="ARBA00023276"/>
    </source>
</evidence>
<dbReference type="AlphaFoldDB" id="A0AAV0EL41"/>
<evidence type="ECO:0000256" key="10">
    <source>
        <dbReference type="ARBA" id="ARBA00078362"/>
    </source>
</evidence>
<keyword evidence="5" id="KW-0472">Membrane</keyword>
<dbReference type="GO" id="GO:0009654">
    <property type="term" value="C:photosystem II oxygen evolving complex"/>
    <property type="evidence" value="ECO:0007669"/>
    <property type="project" value="InterPro"/>
</dbReference>
<evidence type="ECO:0000256" key="2">
    <source>
        <dbReference type="ARBA" id="ARBA00009838"/>
    </source>
</evidence>
<dbReference type="Pfam" id="PF01716">
    <property type="entry name" value="MSP"/>
    <property type="match status" value="1"/>
</dbReference>
<dbReference type="Gene3D" id="3.30.2050.10">
    <property type="entry name" value="photosynthetic oxygen evolving center domain"/>
    <property type="match status" value="1"/>
</dbReference>
<feature type="compositionally biased region" description="Low complexity" evidence="13">
    <location>
        <begin position="35"/>
        <end position="45"/>
    </location>
</feature>
<keyword evidence="4" id="KW-0793">Thylakoid</keyword>
<dbReference type="PANTHER" id="PTHR34058">
    <property type="entry name" value="OXYGEN-EVOLVING ENHANCER PROTEIN 1-2, CHLOROPLASTIC"/>
    <property type="match status" value="1"/>
</dbReference>
<name>A0AAV0EL41_9ASTE</name>
<evidence type="ECO:0000256" key="13">
    <source>
        <dbReference type="SAM" id="MobiDB-lite"/>
    </source>
</evidence>
<dbReference type="Gene3D" id="2.40.160.30">
    <property type="entry name" value="Photosystem II, cytochrome c-550 precursor"/>
    <property type="match status" value="1"/>
</dbReference>
<dbReference type="SUPFAM" id="SSF56925">
    <property type="entry name" value="OMPA-like"/>
    <property type="match status" value="1"/>
</dbReference>
<keyword evidence="7" id="KW-0604">Photosystem II</keyword>
<comment type="similarity">
    <text evidence="2">Belongs to the PsbO family.</text>
</comment>
<dbReference type="InterPro" id="IPR002628">
    <property type="entry name" value="PsbO"/>
</dbReference>
<gene>
    <name evidence="14" type="ORF">CEPIT_LOCUS26090</name>
</gene>
<dbReference type="InterPro" id="IPR011250">
    <property type="entry name" value="OMP/PagP_B-barrel"/>
</dbReference>
<dbReference type="GO" id="GO:0009535">
    <property type="term" value="C:chloroplast thylakoid membrane"/>
    <property type="evidence" value="ECO:0007669"/>
    <property type="project" value="UniProtKB-SubCell"/>
</dbReference>
<feature type="region of interest" description="Disordered" evidence="13">
    <location>
        <begin position="24"/>
        <end position="45"/>
    </location>
</feature>
<evidence type="ECO:0000313" key="14">
    <source>
        <dbReference type="EMBL" id="CAH9124584.1"/>
    </source>
</evidence>